<dbReference type="InterPro" id="IPR034015">
    <property type="entry name" value="M1_LTA4H"/>
</dbReference>
<dbReference type="RefSeq" id="WP_236132763.1">
    <property type="nucleotide sequence ID" value="NZ_JAKGTH010000006.1"/>
</dbReference>
<evidence type="ECO:0000256" key="1">
    <source>
        <dbReference type="SAM" id="SignalP"/>
    </source>
</evidence>
<dbReference type="SUPFAM" id="SSF55486">
    <property type="entry name" value="Metalloproteases ('zincins'), catalytic domain"/>
    <property type="match status" value="1"/>
</dbReference>
<keyword evidence="1" id="KW-0732">Signal</keyword>
<gene>
    <name evidence="3" type="ORF">L1I30_02990</name>
</gene>
<protein>
    <submittedName>
        <fullName evidence="3">M1 family metallopeptidase</fullName>
    </submittedName>
</protein>
<comment type="caution">
    <text evidence="3">The sequence shown here is derived from an EMBL/GenBank/DDBJ whole genome shotgun (WGS) entry which is preliminary data.</text>
</comment>
<dbReference type="CDD" id="cd09604">
    <property type="entry name" value="M1_APN_like"/>
    <property type="match status" value="1"/>
</dbReference>
<keyword evidence="4" id="KW-1185">Reference proteome</keyword>
<feature type="domain" description="Peptidase M1 membrane alanine aminopeptidase" evidence="2">
    <location>
        <begin position="313"/>
        <end position="506"/>
    </location>
</feature>
<dbReference type="Proteomes" id="UP001179363">
    <property type="component" value="Unassembled WGS sequence"/>
</dbReference>
<evidence type="ECO:0000313" key="3">
    <source>
        <dbReference type="EMBL" id="MCF4100624.1"/>
    </source>
</evidence>
<dbReference type="InterPro" id="IPR027268">
    <property type="entry name" value="Peptidase_M4/M1_CTD_sf"/>
</dbReference>
<accession>A0ABS9ECL5</accession>
<name>A0ABS9ECL5_9FLAO</name>
<feature type="chain" id="PRO_5046112616" evidence="1">
    <location>
        <begin position="19"/>
        <end position="628"/>
    </location>
</feature>
<proteinExistence type="predicted"/>
<sequence length="628" mass="71743">MKKILLSLSILTSFWASAQNNTTYWQQHVDYKMDINMNVDNFQYTGNQELKYTNNSPDTLNQVFYHMFFNAFQPGSEMDMRLQSIADPDGRMVNNLGTKEEPKYESRISKLQPNEIGYLRVSTLTQDGQEVQFKEEGTVLHVSLAEPLAPGKSTTLKMEFKGQVPVQIRRSGRNNADGVALSMTQWYPKLAEYDFEGWHADPYIAREFFGVWGNFDVNITIDKDYIIGGTGVLQNADEIGYGYEKEGTKVKRKKGKTLTWNFKANNVHDFAWAADPEYIHDSMETASGVTLHFLYKNDPKVKENWKKIQPETAKVLEYFNTHIGQYPWKQYSIIQGGDGGMEYANCTLITGGEDFNSLMGTTVHEFAHSWFQQLLGTNESQYPWMDEGFTSYISGMARESLAGKESVNPFAGSYRGYNYLVQSGKEQPMSTHGDRYEYNMAYSIASYTKGSIFLSQLGYIIGKENLQKTLNRYYDEWKFKHPAPNDFIRVAEKVSGAELSWYLNDWTNTTNTIDYAIKEVAEKDASTEVTLERIGLMPMPLEITVSYTDGSEENIYIPLKMMLWEKPTAENEARTVAKDWAWASKNYKLTLNKPKADISKIEIDNTGLMADINRENNVFKATTTAEGE</sequence>
<feature type="signal peptide" evidence="1">
    <location>
        <begin position="1"/>
        <end position="18"/>
    </location>
</feature>
<organism evidence="3 4">
    <name type="scientific">Gillisia lutea</name>
    <dbReference type="NCBI Taxonomy" id="2909668"/>
    <lineage>
        <taxon>Bacteria</taxon>
        <taxon>Pseudomonadati</taxon>
        <taxon>Bacteroidota</taxon>
        <taxon>Flavobacteriia</taxon>
        <taxon>Flavobacteriales</taxon>
        <taxon>Flavobacteriaceae</taxon>
        <taxon>Gillisia</taxon>
    </lineage>
</organism>
<dbReference type="Gene3D" id="1.10.390.10">
    <property type="entry name" value="Neutral Protease Domain 2"/>
    <property type="match status" value="1"/>
</dbReference>
<evidence type="ECO:0000313" key="4">
    <source>
        <dbReference type="Proteomes" id="UP001179363"/>
    </source>
</evidence>
<dbReference type="Pfam" id="PF01433">
    <property type="entry name" value="Peptidase_M1"/>
    <property type="match status" value="1"/>
</dbReference>
<dbReference type="PANTHER" id="PTHR45726">
    <property type="entry name" value="LEUKOTRIENE A-4 HYDROLASE"/>
    <property type="match status" value="1"/>
</dbReference>
<dbReference type="EMBL" id="JAKGTH010000006">
    <property type="protein sequence ID" value="MCF4100624.1"/>
    <property type="molecule type" value="Genomic_DNA"/>
</dbReference>
<evidence type="ECO:0000259" key="2">
    <source>
        <dbReference type="Pfam" id="PF01433"/>
    </source>
</evidence>
<reference evidence="3" key="1">
    <citation type="submission" date="2022-01" db="EMBL/GenBank/DDBJ databases">
        <title>Gillisia lutea sp. nov., isolated from marine plastic residues from the Malvarosa beach (Valencia, Spain).</title>
        <authorList>
            <person name="Vidal-Verdu A."/>
            <person name="Molina-Menor E."/>
            <person name="Satari L."/>
            <person name="Pascual J."/>
            <person name="Pereto J."/>
            <person name="Porcar M."/>
        </authorList>
    </citation>
    <scope>NUCLEOTIDE SEQUENCE</scope>
    <source>
        <strain evidence="3">M10.2A</strain>
    </source>
</reference>
<dbReference type="InterPro" id="IPR014782">
    <property type="entry name" value="Peptidase_M1_dom"/>
</dbReference>
<dbReference type="PANTHER" id="PTHR45726:SF3">
    <property type="entry name" value="LEUKOTRIENE A-4 HYDROLASE"/>
    <property type="match status" value="1"/>
</dbReference>